<feature type="region of interest" description="Disordered" evidence="1">
    <location>
        <begin position="62"/>
        <end position="87"/>
    </location>
</feature>
<name>A0ABR0ITU4_9PEZI</name>
<gene>
    <name evidence="2" type="ORF">LTR16_011284</name>
</gene>
<dbReference type="Proteomes" id="UP001357485">
    <property type="component" value="Unassembled WGS sequence"/>
</dbReference>
<feature type="non-terminal residue" evidence="2">
    <location>
        <position position="1"/>
    </location>
</feature>
<organism evidence="2 3">
    <name type="scientific">Cryomyces antarcticus</name>
    <dbReference type="NCBI Taxonomy" id="329879"/>
    <lineage>
        <taxon>Eukaryota</taxon>
        <taxon>Fungi</taxon>
        <taxon>Dikarya</taxon>
        <taxon>Ascomycota</taxon>
        <taxon>Pezizomycotina</taxon>
        <taxon>Dothideomycetes</taxon>
        <taxon>Dothideomycetes incertae sedis</taxon>
        <taxon>Cryomyces</taxon>
    </lineage>
</organism>
<comment type="caution">
    <text evidence="2">The sequence shown here is derived from an EMBL/GenBank/DDBJ whole genome shotgun (WGS) entry which is preliminary data.</text>
</comment>
<dbReference type="EMBL" id="JAVRRA010028072">
    <property type="protein sequence ID" value="KAK5046358.1"/>
    <property type="molecule type" value="Genomic_DNA"/>
</dbReference>
<evidence type="ECO:0000256" key="1">
    <source>
        <dbReference type="SAM" id="MobiDB-lite"/>
    </source>
</evidence>
<keyword evidence="3" id="KW-1185">Reference proteome</keyword>
<proteinExistence type="predicted"/>
<accession>A0ABR0ITU4</accession>
<protein>
    <submittedName>
        <fullName evidence="2">Uncharacterized protein</fullName>
    </submittedName>
</protein>
<sequence>HPYGAPSSPPRLLRQLQTSSLSIRPPDHPPRHPALLRAAQSSSCRLSRHNSARAFCRPRHRRNRPHRRGYLAAGHLRGRRLRASDRD</sequence>
<reference evidence="2 3" key="1">
    <citation type="submission" date="2023-08" db="EMBL/GenBank/DDBJ databases">
        <title>Black Yeasts Isolated from many extreme environments.</title>
        <authorList>
            <person name="Coleine C."/>
            <person name="Stajich J.E."/>
            <person name="Selbmann L."/>
        </authorList>
    </citation>
    <scope>NUCLEOTIDE SEQUENCE [LARGE SCALE GENOMIC DNA]</scope>
    <source>
        <strain evidence="2 3">CCFEE 536</strain>
    </source>
</reference>
<evidence type="ECO:0000313" key="2">
    <source>
        <dbReference type="EMBL" id="KAK5046358.1"/>
    </source>
</evidence>
<evidence type="ECO:0000313" key="3">
    <source>
        <dbReference type="Proteomes" id="UP001357485"/>
    </source>
</evidence>
<feature type="non-terminal residue" evidence="2">
    <location>
        <position position="87"/>
    </location>
</feature>